<feature type="transmembrane region" description="Helical" evidence="2">
    <location>
        <begin position="284"/>
        <end position="304"/>
    </location>
</feature>
<evidence type="ECO:0000256" key="1">
    <source>
        <dbReference type="ARBA" id="ARBA00008335"/>
    </source>
</evidence>
<dbReference type="GO" id="GO:0015293">
    <property type="term" value="F:symporter activity"/>
    <property type="evidence" value="ECO:0007669"/>
    <property type="project" value="InterPro"/>
</dbReference>
<dbReference type="InterPro" id="IPR036259">
    <property type="entry name" value="MFS_trans_sf"/>
</dbReference>
<comment type="caution">
    <text evidence="3">The sequence shown here is derived from an EMBL/GenBank/DDBJ whole genome shotgun (WGS) entry which is preliminary data.</text>
</comment>
<feature type="transmembrane region" description="Helical" evidence="2">
    <location>
        <begin position="197"/>
        <end position="216"/>
    </location>
</feature>
<sequence>MQDTEVITIQRIEASSSCMQKLSFGLGHVYNDLCAAVWFSYTLFYFHIVLQLESATAGILIMLGQVSDAVVTPIIGWAVDKTGNLKLWHVAGTTAVGVGFSLIFSVNSNDDSWWSLLWYGALIILFQIGWATVQISHLSIIPSISRDHTHSADLTTIRYAASVCCGITVYLITWIVLKTNHEPDKVGPNDFYKFREIALILTSIGVLCSALFYCGLHTVNHNYEDLSKNNPLNERSNLLKTSIIYQVSLLYMASRLFTTLNLIYTPLFLEERQTADVANSDIRQAIAIVPLVTFLSSFFTSIILKCRSQQVTDKLIYIIGSILSLTACAWIAIGMHYDLTYQIYGIATLTGIGSSSTMISSLCITADVAKTHKLGGSVYSIVTFTDKLISGGIVLITQHLSPKSIDLSPNFYAHVLAYVCGGTAITGLITVAILYCQR</sequence>
<dbReference type="Proteomes" id="UP001353858">
    <property type="component" value="Unassembled WGS sequence"/>
</dbReference>
<evidence type="ECO:0008006" key="5">
    <source>
        <dbReference type="Google" id="ProtNLM"/>
    </source>
</evidence>
<dbReference type="GO" id="GO:0005886">
    <property type="term" value="C:plasma membrane"/>
    <property type="evidence" value="ECO:0007669"/>
    <property type="project" value="TreeGrafter"/>
</dbReference>
<feature type="transmembrane region" description="Helical" evidence="2">
    <location>
        <begin position="243"/>
        <end position="264"/>
    </location>
</feature>
<feature type="transmembrane region" description="Helical" evidence="2">
    <location>
        <begin position="156"/>
        <end position="177"/>
    </location>
</feature>
<dbReference type="SUPFAM" id="SSF103473">
    <property type="entry name" value="MFS general substrate transporter"/>
    <property type="match status" value="1"/>
</dbReference>
<keyword evidence="2" id="KW-0472">Membrane</keyword>
<dbReference type="EMBL" id="JARPUR010000008">
    <property type="protein sequence ID" value="KAK4871773.1"/>
    <property type="molecule type" value="Genomic_DNA"/>
</dbReference>
<accession>A0AAN7QAX4</accession>
<evidence type="ECO:0000256" key="2">
    <source>
        <dbReference type="SAM" id="Phobius"/>
    </source>
</evidence>
<proteinExistence type="inferred from homology"/>
<keyword evidence="2" id="KW-1133">Transmembrane helix</keyword>
<evidence type="ECO:0000313" key="4">
    <source>
        <dbReference type="Proteomes" id="UP001353858"/>
    </source>
</evidence>
<feature type="transmembrane region" description="Helical" evidence="2">
    <location>
        <begin position="29"/>
        <end position="48"/>
    </location>
</feature>
<organism evidence="3 4">
    <name type="scientific">Aquatica leii</name>
    <dbReference type="NCBI Taxonomy" id="1421715"/>
    <lineage>
        <taxon>Eukaryota</taxon>
        <taxon>Metazoa</taxon>
        <taxon>Ecdysozoa</taxon>
        <taxon>Arthropoda</taxon>
        <taxon>Hexapoda</taxon>
        <taxon>Insecta</taxon>
        <taxon>Pterygota</taxon>
        <taxon>Neoptera</taxon>
        <taxon>Endopterygota</taxon>
        <taxon>Coleoptera</taxon>
        <taxon>Polyphaga</taxon>
        <taxon>Elateriformia</taxon>
        <taxon>Elateroidea</taxon>
        <taxon>Lampyridae</taxon>
        <taxon>Luciolinae</taxon>
        <taxon>Aquatica</taxon>
    </lineage>
</organism>
<dbReference type="GO" id="GO:0008643">
    <property type="term" value="P:carbohydrate transport"/>
    <property type="evidence" value="ECO:0007669"/>
    <property type="project" value="InterPro"/>
</dbReference>
<keyword evidence="2" id="KW-0812">Transmembrane</keyword>
<feature type="transmembrane region" description="Helical" evidence="2">
    <location>
        <begin position="411"/>
        <end position="436"/>
    </location>
</feature>
<feature type="transmembrane region" description="Helical" evidence="2">
    <location>
        <begin position="316"/>
        <end position="337"/>
    </location>
</feature>
<dbReference type="AlphaFoldDB" id="A0AAN7QAX4"/>
<feature type="transmembrane region" description="Helical" evidence="2">
    <location>
        <begin position="116"/>
        <end position="135"/>
    </location>
</feature>
<dbReference type="Pfam" id="PF13347">
    <property type="entry name" value="MFS_2"/>
    <property type="match status" value="1"/>
</dbReference>
<comment type="similarity">
    <text evidence="1">Belongs to the major facilitator superfamily.</text>
</comment>
<dbReference type="InterPro" id="IPR039672">
    <property type="entry name" value="MFS_2"/>
</dbReference>
<feature type="transmembrane region" description="Helical" evidence="2">
    <location>
        <begin position="378"/>
        <end position="399"/>
    </location>
</feature>
<dbReference type="PANTHER" id="PTHR11328">
    <property type="entry name" value="MAJOR FACILITATOR SUPERFAMILY DOMAIN-CONTAINING PROTEIN"/>
    <property type="match status" value="1"/>
</dbReference>
<reference evidence="4" key="1">
    <citation type="submission" date="2023-01" db="EMBL/GenBank/DDBJ databases">
        <title>Key to firefly adult light organ development and bioluminescence: homeobox transcription factors regulate luciferase expression and transportation to peroxisome.</title>
        <authorList>
            <person name="Fu X."/>
        </authorList>
    </citation>
    <scope>NUCLEOTIDE SEQUENCE [LARGE SCALE GENOMIC DNA]</scope>
</reference>
<feature type="transmembrane region" description="Helical" evidence="2">
    <location>
        <begin position="343"/>
        <end position="366"/>
    </location>
</feature>
<dbReference type="PANTHER" id="PTHR11328:SF49">
    <property type="entry name" value="MAJOR FACILITATOR SUPERFAMILY DOMAIN-CONTAINING PROTEIN 12-LIKE PROTEIN"/>
    <property type="match status" value="1"/>
</dbReference>
<name>A0AAN7QAX4_9COLE</name>
<dbReference type="Gene3D" id="1.20.1250.20">
    <property type="entry name" value="MFS general substrate transporter like domains"/>
    <property type="match status" value="1"/>
</dbReference>
<feature type="transmembrane region" description="Helical" evidence="2">
    <location>
        <begin position="87"/>
        <end position="104"/>
    </location>
</feature>
<feature type="transmembrane region" description="Helical" evidence="2">
    <location>
        <begin position="54"/>
        <end position="75"/>
    </location>
</feature>
<gene>
    <name evidence="3" type="ORF">RN001_015897</name>
</gene>
<keyword evidence="4" id="KW-1185">Reference proteome</keyword>
<protein>
    <recommendedName>
        <fullName evidence="5">Major facilitator superfamily domain-containing protein 12</fullName>
    </recommendedName>
</protein>
<evidence type="ECO:0000313" key="3">
    <source>
        <dbReference type="EMBL" id="KAK4871773.1"/>
    </source>
</evidence>